<keyword evidence="1" id="KW-0963">Cytoplasm</keyword>
<evidence type="ECO:0000313" key="8">
    <source>
        <dbReference type="Proteomes" id="UP001454036"/>
    </source>
</evidence>
<evidence type="ECO:0000256" key="4">
    <source>
        <dbReference type="ARBA" id="ARBA00022679"/>
    </source>
</evidence>
<sequence length="208" mass="22914">MNLTAVKDENEIMERHIEDSLALIEPIRSSYLEHCGNSWENLRIIDVGTGAGLPGMILAIACPGWRVTLLESINKRCVFMEHVAGVTGLLNVQVVRDRAESLGQHTEYREVFDVAVARAVSEMRILAEYCLPLVRVGGLFVAAKGHDPQEEVRQAKKAITLMGASLLQTHPVKSFSKYGQRTAVICLKDGPTPRKYPRDPGTPAKAPL</sequence>
<accession>A0AAV3S2Q3</accession>
<dbReference type="PANTHER" id="PTHR31760">
    <property type="entry name" value="S-ADENOSYL-L-METHIONINE-DEPENDENT METHYLTRANSFERASES SUPERFAMILY PROTEIN"/>
    <property type="match status" value="1"/>
</dbReference>
<comment type="caution">
    <text evidence="7">The sequence shown here is derived from an EMBL/GenBank/DDBJ whole genome shotgun (WGS) entry which is preliminary data.</text>
</comment>
<evidence type="ECO:0000256" key="1">
    <source>
        <dbReference type="ARBA" id="ARBA00022490"/>
    </source>
</evidence>
<proteinExistence type="inferred from homology"/>
<dbReference type="EMBL" id="BAABME010013523">
    <property type="protein sequence ID" value="GAA0186266.1"/>
    <property type="molecule type" value="Genomic_DNA"/>
</dbReference>
<dbReference type="InterPro" id="IPR029063">
    <property type="entry name" value="SAM-dependent_MTases_sf"/>
</dbReference>
<dbReference type="HAMAP" id="MF_00074">
    <property type="entry name" value="16SrRNA_methyltr_G"/>
    <property type="match status" value="1"/>
</dbReference>
<reference evidence="7 8" key="1">
    <citation type="submission" date="2024-01" db="EMBL/GenBank/DDBJ databases">
        <title>The complete chloroplast genome sequence of Lithospermum erythrorhizon: insights into the phylogenetic relationship among Boraginaceae species and the maternal lineages of purple gromwells.</title>
        <authorList>
            <person name="Okada T."/>
            <person name="Watanabe K."/>
        </authorList>
    </citation>
    <scope>NUCLEOTIDE SEQUENCE [LARGE SCALE GENOMIC DNA]</scope>
</reference>
<dbReference type="SUPFAM" id="SSF53335">
    <property type="entry name" value="S-adenosyl-L-methionine-dependent methyltransferases"/>
    <property type="match status" value="1"/>
</dbReference>
<dbReference type="GO" id="GO:0005829">
    <property type="term" value="C:cytosol"/>
    <property type="evidence" value="ECO:0007669"/>
    <property type="project" value="TreeGrafter"/>
</dbReference>
<dbReference type="PANTHER" id="PTHR31760:SF0">
    <property type="entry name" value="S-ADENOSYL-L-METHIONINE-DEPENDENT METHYLTRANSFERASES SUPERFAMILY PROTEIN"/>
    <property type="match status" value="1"/>
</dbReference>
<evidence type="ECO:0000256" key="5">
    <source>
        <dbReference type="ARBA" id="ARBA00022691"/>
    </source>
</evidence>
<dbReference type="PIRSF" id="PIRSF003078">
    <property type="entry name" value="GidB"/>
    <property type="match status" value="1"/>
</dbReference>
<dbReference type="InterPro" id="IPR003682">
    <property type="entry name" value="rRNA_ssu_MeTfrase_G"/>
</dbReference>
<dbReference type="FunFam" id="3.40.50.150:FF:000041">
    <property type="entry name" value="Ribosomal RNA small subunit methyltransferase G"/>
    <property type="match status" value="1"/>
</dbReference>
<dbReference type="GO" id="GO:0070043">
    <property type="term" value="F:rRNA (guanine-N7-)-methyltransferase activity"/>
    <property type="evidence" value="ECO:0007669"/>
    <property type="project" value="TreeGrafter"/>
</dbReference>
<keyword evidence="3 7" id="KW-0489">Methyltransferase</keyword>
<dbReference type="Pfam" id="PF02527">
    <property type="entry name" value="GidB"/>
    <property type="match status" value="1"/>
</dbReference>
<protein>
    <submittedName>
        <fullName evidence="7">Methyltransferase</fullName>
    </submittedName>
</protein>
<evidence type="ECO:0000256" key="2">
    <source>
        <dbReference type="ARBA" id="ARBA00022552"/>
    </source>
</evidence>
<feature type="region of interest" description="Disordered" evidence="6">
    <location>
        <begin position="189"/>
        <end position="208"/>
    </location>
</feature>
<evidence type="ECO:0000313" key="7">
    <source>
        <dbReference type="EMBL" id="GAA0186266.1"/>
    </source>
</evidence>
<keyword evidence="8" id="KW-1185">Reference proteome</keyword>
<keyword evidence="2" id="KW-0698">rRNA processing</keyword>
<evidence type="ECO:0000256" key="3">
    <source>
        <dbReference type="ARBA" id="ARBA00022603"/>
    </source>
</evidence>
<keyword evidence="4" id="KW-0808">Transferase</keyword>
<dbReference type="Proteomes" id="UP001454036">
    <property type="component" value="Unassembled WGS sequence"/>
</dbReference>
<organism evidence="7 8">
    <name type="scientific">Lithospermum erythrorhizon</name>
    <name type="common">Purple gromwell</name>
    <name type="synonym">Lithospermum officinale var. erythrorhizon</name>
    <dbReference type="NCBI Taxonomy" id="34254"/>
    <lineage>
        <taxon>Eukaryota</taxon>
        <taxon>Viridiplantae</taxon>
        <taxon>Streptophyta</taxon>
        <taxon>Embryophyta</taxon>
        <taxon>Tracheophyta</taxon>
        <taxon>Spermatophyta</taxon>
        <taxon>Magnoliopsida</taxon>
        <taxon>eudicotyledons</taxon>
        <taxon>Gunneridae</taxon>
        <taxon>Pentapetalae</taxon>
        <taxon>asterids</taxon>
        <taxon>lamiids</taxon>
        <taxon>Boraginales</taxon>
        <taxon>Boraginaceae</taxon>
        <taxon>Boraginoideae</taxon>
        <taxon>Lithospermeae</taxon>
        <taxon>Lithospermum</taxon>
    </lineage>
</organism>
<keyword evidence="5" id="KW-0949">S-adenosyl-L-methionine</keyword>
<gene>
    <name evidence="7" type="ORF">LIER_33554</name>
</gene>
<dbReference type="AlphaFoldDB" id="A0AAV3S2Q3"/>
<name>A0AAV3S2Q3_LITER</name>
<evidence type="ECO:0000256" key="6">
    <source>
        <dbReference type="SAM" id="MobiDB-lite"/>
    </source>
</evidence>
<dbReference type="NCBIfam" id="TIGR00138">
    <property type="entry name" value="rsmG_gidB"/>
    <property type="match status" value="1"/>
</dbReference>
<dbReference type="Gene3D" id="3.40.50.150">
    <property type="entry name" value="Vaccinia Virus protein VP39"/>
    <property type="match status" value="1"/>
</dbReference>